<dbReference type="InterPro" id="IPR036414">
    <property type="entry name" value="YaeB_N_sf"/>
</dbReference>
<accession>A0A6N8HXA9</accession>
<keyword evidence="1" id="KW-0949">S-adenosyl-L-methionine</keyword>
<comment type="caution">
    <text evidence="4">The sequence shown here is derived from an EMBL/GenBank/DDBJ whole genome shotgun (WGS) entry which is preliminary data.</text>
</comment>
<dbReference type="OrthoDB" id="9804309at2"/>
<reference evidence="4 5" key="1">
    <citation type="submission" date="2019-09" db="EMBL/GenBank/DDBJ databases">
        <title>Genome sequence of Clostridium sp. EA1.</title>
        <authorList>
            <person name="Poehlein A."/>
            <person name="Bengelsdorf F.R."/>
            <person name="Daniel R."/>
        </authorList>
    </citation>
    <scope>NUCLEOTIDE SEQUENCE [LARGE SCALE GENOMIC DNA]</scope>
    <source>
        <strain evidence="4 5">EA1</strain>
    </source>
</reference>
<protein>
    <submittedName>
        <fullName evidence="4">tRNA-methyltransferase O</fullName>
    </submittedName>
</protein>
<dbReference type="InterPro" id="IPR040372">
    <property type="entry name" value="YaeB-like"/>
</dbReference>
<organism evidence="4 5">
    <name type="scientific">Caproicibacter fermentans</name>
    <dbReference type="NCBI Taxonomy" id="2576756"/>
    <lineage>
        <taxon>Bacteria</taxon>
        <taxon>Bacillati</taxon>
        <taxon>Bacillota</taxon>
        <taxon>Clostridia</taxon>
        <taxon>Eubacteriales</taxon>
        <taxon>Acutalibacteraceae</taxon>
        <taxon>Caproicibacter</taxon>
    </lineage>
</organism>
<dbReference type="SUPFAM" id="SSF118196">
    <property type="entry name" value="YaeB-like"/>
    <property type="match status" value="1"/>
</dbReference>
<dbReference type="GO" id="GO:0032259">
    <property type="term" value="P:methylation"/>
    <property type="evidence" value="ECO:0007669"/>
    <property type="project" value="UniProtKB-KW"/>
</dbReference>
<dbReference type="Pfam" id="PF01980">
    <property type="entry name" value="TrmO_N"/>
    <property type="match status" value="1"/>
</dbReference>
<dbReference type="GO" id="GO:0008168">
    <property type="term" value="F:methyltransferase activity"/>
    <property type="evidence" value="ECO:0007669"/>
    <property type="project" value="UniProtKB-KW"/>
</dbReference>
<evidence type="ECO:0000313" key="5">
    <source>
        <dbReference type="Proteomes" id="UP000469440"/>
    </source>
</evidence>
<evidence type="ECO:0000256" key="2">
    <source>
        <dbReference type="ARBA" id="ARBA00033753"/>
    </source>
</evidence>
<sequence length="158" mass="17854">MAELKVNTIGMIACHGEDMRLVLDKTYASALAGLDGFSHIQILWWFSECDNPKNRSKLSEIKPYKNSPEVLGTFATRSPMRPNPIALDCVQVTYIDHENAVIGLSYIEAFDGSPVLDIKPYTPSLDRVENPVVPEWCSHWPKCYEESGNFAWENEMNS</sequence>
<dbReference type="PANTHER" id="PTHR12818">
    <property type="entry name" value="TRNA (ADENINE(37)-N6)-METHYLTRANSFERASE"/>
    <property type="match status" value="1"/>
</dbReference>
<keyword evidence="5" id="KW-1185">Reference proteome</keyword>
<dbReference type="RefSeq" id="WP_156990096.1">
    <property type="nucleotide sequence ID" value="NZ_VWXL01000035.1"/>
</dbReference>
<evidence type="ECO:0000259" key="3">
    <source>
        <dbReference type="PROSITE" id="PS51668"/>
    </source>
</evidence>
<proteinExistence type="inferred from homology"/>
<name>A0A6N8HXA9_9FIRM</name>
<feature type="domain" description="TsaA-like" evidence="3">
    <location>
        <begin position="6"/>
        <end position="130"/>
    </location>
</feature>
<dbReference type="CDD" id="cd09281">
    <property type="entry name" value="UPF0066"/>
    <property type="match status" value="1"/>
</dbReference>
<dbReference type="InterPro" id="IPR036413">
    <property type="entry name" value="YaeB-like_sf"/>
</dbReference>
<dbReference type="PANTHER" id="PTHR12818:SF0">
    <property type="entry name" value="TRNA (ADENINE(37)-N6)-METHYLTRANSFERASE"/>
    <property type="match status" value="1"/>
</dbReference>
<dbReference type="InterPro" id="IPR023370">
    <property type="entry name" value="TrmO-like_N"/>
</dbReference>
<dbReference type="AlphaFoldDB" id="A0A6N8HXA9"/>
<evidence type="ECO:0000313" key="4">
    <source>
        <dbReference type="EMBL" id="MVB10494.1"/>
    </source>
</evidence>
<keyword evidence="4" id="KW-0489">Methyltransferase</keyword>
<dbReference type="EMBL" id="VWXL01000035">
    <property type="protein sequence ID" value="MVB10494.1"/>
    <property type="molecule type" value="Genomic_DNA"/>
</dbReference>
<gene>
    <name evidence="4" type="ORF">CAFE_11840</name>
</gene>
<evidence type="ECO:0000256" key="1">
    <source>
        <dbReference type="ARBA" id="ARBA00022691"/>
    </source>
</evidence>
<dbReference type="Proteomes" id="UP000469440">
    <property type="component" value="Unassembled WGS sequence"/>
</dbReference>
<comment type="similarity">
    <text evidence="2">Belongs to the tRNA methyltransferase O family.</text>
</comment>
<dbReference type="PROSITE" id="PS51668">
    <property type="entry name" value="TSAA_2"/>
    <property type="match status" value="1"/>
</dbReference>
<keyword evidence="4" id="KW-0808">Transferase</keyword>
<dbReference type="Gene3D" id="2.40.30.70">
    <property type="entry name" value="YaeB-like"/>
    <property type="match status" value="1"/>
</dbReference>